<organism evidence="1">
    <name type="scientific">viral metagenome</name>
    <dbReference type="NCBI Taxonomy" id="1070528"/>
    <lineage>
        <taxon>unclassified sequences</taxon>
        <taxon>metagenomes</taxon>
        <taxon>organismal metagenomes</taxon>
    </lineage>
</organism>
<accession>A0A6C0F9M0</accession>
<dbReference type="EMBL" id="MN738829">
    <property type="protein sequence ID" value="QHT38378.1"/>
    <property type="molecule type" value="Genomic_DNA"/>
</dbReference>
<dbReference type="AlphaFoldDB" id="A0A6C0F9M0"/>
<protein>
    <submittedName>
        <fullName evidence="1">Uncharacterized protein</fullName>
    </submittedName>
</protein>
<proteinExistence type="predicted"/>
<name>A0A6C0F9M0_9ZZZZ</name>
<evidence type="ECO:0000313" key="1">
    <source>
        <dbReference type="EMBL" id="QHT38378.1"/>
    </source>
</evidence>
<reference evidence="1" key="1">
    <citation type="journal article" date="2020" name="Nature">
        <title>Giant virus diversity and host interactions through global metagenomics.</title>
        <authorList>
            <person name="Schulz F."/>
            <person name="Roux S."/>
            <person name="Paez-Espino D."/>
            <person name="Jungbluth S."/>
            <person name="Walsh D.A."/>
            <person name="Denef V.J."/>
            <person name="McMahon K.D."/>
            <person name="Konstantinidis K.T."/>
            <person name="Eloe-Fadrosh E.A."/>
            <person name="Kyrpides N.C."/>
            <person name="Woyke T."/>
        </authorList>
    </citation>
    <scope>NUCLEOTIDE SEQUENCE</scope>
    <source>
        <strain evidence="1">GVMAG-S-ERX556101-89</strain>
    </source>
</reference>
<sequence length="107" mass="12558">MEELCELLDKSPCIFDVDERDNLYKTFNLLKECKKTGSLPDIVLFSRIASSFQVYLKEIDWNTEARNGSTEGLATKSYMEFYLNEQDLNNKFNYAFKVHELIDKIIN</sequence>